<name>A0A223NWD5_9SPHI</name>
<dbReference type="AlphaFoldDB" id="A0A223NWD5"/>
<dbReference type="Proteomes" id="UP000215002">
    <property type="component" value="Chromosome"/>
</dbReference>
<proteinExistence type="predicted"/>
<dbReference type="KEGG" id="muc:MuYL_2310"/>
<sequence length="469" mass="52257">MLLSFSVKIFGQQFSQYNTGSLYDSFENPSQKAFITDSSRQFSSNFLVPNFNANFFITGNAQATLKGRAFNNSYNNSALLINQGKYNHVNTNLNAYLVMFKMFSSLNGDVELGFAAQTKMEGKGVFTDESIALLNGAGSFPANGYSDIFNNNFYFQSYHQISFTYKEKINKQFSFGAKLSALLGIQYEELKVNHSQVAFNKPDDSAIIGLNGVYYTSYIPGHLTPRDYLPSFRNPGAAISLGGTFRTEDSFFIQGNIKDLGFIHWSSRSHAGAFNDISTVKGLSTRGREDSVYNGVSRIIHGNAVQTSFTTPIDGRAELSVHKKFWLDDDKNFRYLPTLIASKELFYPGFTGALVNPFQYKKYTLTLTTTYDDLKLFNLGAQFMMQTPNFEFFIGSDKVAQTGSLLSAQLNKSSTQAYTNSAFTGADIFLGFSLKFGPVIEHPMNASTIPTGEKGFLGRLWGRLFKTNE</sequence>
<dbReference type="InterPro" id="IPR043781">
    <property type="entry name" value="DUF5723"/>
</dbReference>
<feature type="domain" description="DUF5723" evidence="1">
    <location>
        <begin position="59"/>
        <end position="397"/>
    </location>
</feature>
<evidence type="ECO:0000313" key="3">
    <source>
        <dbReference type="Proteomes" id="UP000215002"/>
    </source>
</evidence>
<dbReference type="EMBL" id="CP022743">
    <property type="protein sequence ID" value="ASU34199.1"/>
    <property type="molecule type" value="Genomic_DNA"/>
</dbReference>
<dbReference type="Pfam" id="PF18990">
    <property type="entry name" value="DUF5723"/>
    <property type="match status" value="1"/>
</dbReference>
<evidence type="ECO:0000313" key="2">
    <source>
        <dbReference type="EMBL" id="ASU34199.1"/>
    </source>
</evidence>
<organism evidence="2 3">
    <name type="scientific">Mucilaginibacter xinganensis</name>
    <dbReference type="NCBI Taxonomy" id="1234841"/>
    <lineage>
        <taxon>Bacteria</taxon>
        <taxon>Pseudomonadati</taxon>
        <taxon>Bacteroidota</taxon>
        <taxon>Sphingobacteriia</taxon>
        <taxon>Sphingobacteriales</taxon>
        <taxon>Sphingobacteriaceae</taxon>
        <taxon>Mucilaginibacter</taxon>
    </lineage>
</organism>
<reference evidence="2 3" key="1">
    <citation type="submission" date="2017-08" db="EMBL/GenBank/DDBJ databases">
        <title>Complete genome sequence of Mucilaginibacter sp. strain BJC16-A31.</title>
        <authorList>
            <consortium name="Henan University of Science and Technology"/>
            <person name="You X."/>
        </authorList>
    </citation>
    <scope>NUCLEOTIDE SEQUENCE [LARGE SCALE GENOMIC DNA]</scope>
    <source>
        <strain evidence="2 3">BJC16-A31</strain>
    </source>
</reference>
<keyword evidence="3" id="KW-1185">Reference proteome</keyword>
<gene>
    <name evidence="2" type="ORF">MuYL_2310</name>
</gene>
<evidence type="ECO:0000259" key="1">
    <source>
        <dbReference type="Pfam" id="PF18990"/>
    </source>
</evidence>
<protein>
    <recommendedName>
        <fullName evidence="1">DUF5723 domain-containing protein</fullName>
    </recommendedName>
</protein>
<accession>A0A223NWD5</accession>